<dbReference type="PANTHER" id="PTHR42759:SF1">
    <property type="entry name" value="MAGNESIUM-CHELATASE SUBUNIT CHLD"/>
    <property type="match status" value="1"/>
</dbReference>
<dbReference type="Pfam" id="PF07726">
    <property type="entry name" value="AAA_3"/>
    <property type="match status" value="1"/>
</dbReference>
<dbReference type="GO" id="GO:0016887">
    <property type="term" value="F:ATP hydrolysis activity"/>
    <property type="evidence" value="ECO:0007669"/>
    <property type="project" value="InterPro"/>
</dbReference>
<dbReference type="AlphaFoldDB" id="A0A3B0YHW2"/>
<dbReference type="SMART" id="SM00382">
    <property type="entry name" value="AAA"/>
    <property type="match status" value="1"/>
</dbReference>
<dbReference type="EMBL" id="UOFI01000115">
    <property type="protein sequence ID" value="VAW67946.1"/>
    <property type="molecule type" value="Genomic_DNA"/>
</dbReference>
<dbReference type="PIRSF" id="PIRSF002849">
    <property type="entry name" value="AAA_ATPase_chaperone_MoxR_prd"/>
    <property type="match status" value="1"/>
</dbReference>
<evidence type="ECO:0000259" key="3">
    <source>
        <dbReference type="SMART" id="SM00382"/>
    </source>
</evidence>
<evidence type="ECO:0000313" key="4">
    <source>
        <dbReference type="EMBL" id="VAW67946.1"/>
    </source>
</evidence>
<protein>
    <submittedName>
        <fullName evidence="4">MoxR-like ATPases</fullName>
    </submittedName>
</protein>
<dbReference type="InterPro" id="IPR027417">
    <property type="entry name" value="P-loop_NTPase"/>
</dbReference>
<gene>
    <name evidence="4" type="ORF">MNBD_GAMMA09-2336</name>
</gene>
<evidence type="ECO:0000256" key="1">
    <source>
        <dbReference type="ARBA" id="ARBA00022741"/>
    </source>
</evidence>
<dbReference type="GO" id="GO:0005524">
    <property type="term" value="F:ATP binding"/>
    <property type="evidence" value="ECO:0007669"/>
    <property type="project" value="UniProtKB-KW"/>
</dbReference>
<dbReference type="InterPro" id="IPR003593">
    <property type="entry name" value="AAA+_ATPase"/>
</dbReference>
<organism evidence="4">
    <name type="scientific">hydrothermal vent metagenome</name>
    <dbReference type="NCBI Taxonomy" id="652676"/>
    <lineage>
        <taxon>unclassified sequences</taxon>
        <taxon>metagenomes</taxon>
        <taxon>ecological metagenomes</taxon>
    </lineage>
</organism>
<keyword evidence="1" id="KW-0547">Nucleotide-binding</keyword>
<dbReference type="InterPro" id="IPR011703">
    <property type="entry name" value="ATPase_AAA-3"/>
</dbReference>
<dbReference type="Pfam" id="PF17863">
    <property type="entry name" value="AAA_lid_2"/>
    <property type="match status" value="1"/>
</dbReference>
<name>A0A3B0YHW2_9ZZZZ</name>
<proteinExistence type="predicted"/>
<feature type="domain" description="AAA+ ATPase" evidence="3">
    <location>
        <begin position="55"/>
        <end position="196"/>
    </location>
</feature>
<dbReference type="Gene3D" id="1.10.8.80">
    <property type="entry name" value="Magnesium chelatase subunit I, C-Terminal domain"/>
    <property type="match status" value="1"/>
</dbReference>
<dbReference type="PANTHER" id="PTHR42759">
    <property type="entry name" value="MOXR FAMILY PROTEIN"/>
    <property type="match status" value="1"/>
</dbReference>
<dbReference type="FunFam" id="3.40.50.300:FF:000640">
    <property type="entry name" value="MoxR family ATPase"/>
    <property type="match status" value="1"/>
</dbReference>
<dbReference type="InterPro" id="IPR050764">
    <property type="entry name" value="CbbQ/NirQ/NorQ/GpvN"/>
</dbReference>
<dbReference type="Gene3D" id="3.40.50.300">
    <property type="entry name" value="P-loop containing nucleotide triphosphate hydrolases"/>
    <property type="match status" value="1"/>
</dbReference>
<accession>A0A3B0YHW2</accession>
<reference evidence="4" key="1">
    <citation type="submission" date="2018-06" db="EMBL/GenBank/DDBJ databases">
        <authorList>
            <person name="Zhirakovskaya E."/>
        </authorList>
    </citation>
    <scope>NUCLEOTIDE SEQUENCE</scope>
</reference>
<sequence length="337" mass="37619">MSDEYPGNSDEALIQQNAEINSSDLHLIKQLKNQINDFFIGQEDVLDQVIVALLAAGHILIEGVPGLGKTLLVRLLAQSINGEYSRVQFTPDLMPGDITGHIMFDSEANKFRIRKGPAFTNLLLADEINRAPAKTQSALLEVMQEHQITLEGKAMPMPEPYMVMATQNPIEQEGTYPLPEAQLDRFIIKIKISYPDQAEEVRMLKSVTTNQVGDQFVIKDVQKQFQPEDIVRLQGLVSEVSVDDEVSRYTVSIVRKTREWPGISNGAGPRGGIALIRCARAHAFMNGRNFVTPDDVKKVALPVLRHRIILSPEMELEGMDTDRVIQALLDQVDAPRN</sequence>
<dbReference type="InterPro" id="IPR041628">
    <property type="entry name" value="ChlI/MoxR_AAA_lid"/>
</dbReference>
<dbReference type="SUPFAM" id="SSF52540">
    <property type="entry name" value="P-loop containing nucleoside triphosphate hydrolases"/>
    <property type="match status" value="1"/>
</dbReference>
<dbReference type="CDD" id="cd00009">
    <property type="entry name" value="AAA"/>
    <property type="match status" value="1"/>
</dbReference>
<evidence type="ECO:0000256" key="2">
    <source>
        <dbReference type="ARBA" id="ARBA00022840"/>
    </source>
</evidence>
<keyword evidence="2" id="KW-0067">ATP-binding</keyword>